<proteinExistence type="predicted"/>
<dbReference type="EMBL" id="VSSR01000037">
    <property type="protein sequence ID" value="TYL81814.1"/>
    <property type="molecule type" value="Genomic_DNA"/>
</dbReference>
<dbReference type="Proteomes" id="UP000324853">
    <property type="component" value="Unassembled WGS sequence"/>
</dbReference>
<reference evidence="14 15" key="1">
    <citation type="submission" date="2019-08" db="EMBL/GenBank/DDBJ databases">
        <title>Bradyrhizobium hipponensis sp. nov., a rhizobium isolated from a Lupinus angustifolius root nodule in Tunisia.</title>
        <authorList>
            <person name="Off K."/>
            <person name="Rejili M."/>
            <person name="Mars M."/>
            <person name="Brachmann A."/>
            <person name="Marin M."/>
        </authorList>
    </citation>
    <scope>NUCLEOTIDE SEQUENCE [LARGE SCALE GENOMIC DNA]</scope>
    <source>
        <strain evidence="14 15">CTAW11</strain>
    </source>
</reference>
<keyword evidence="3" id="KW-0813">Transport</keyword>
<keyword evidence="10" id="KW-0998">Cell outer membrane</keyword>
<keyword evidence="4" id="KW-1134">Transmembrane beta strand</keyword>
<evidence type="ECO:0000256" key="2">
    <source>
        <dbReference type="ARBA" id="ARBA00011233"/>
    </source>
</evidence>
<keyword evidence="8" id="KW-0626">Porin</keyword>
<dbReference type="PANTHER" id="PTHR34501">
    <property type="entry name" value="PROTEIN YDDL-RELATED"/>
    <property type="match status" value="1"/>
</dbReference>
<dbReference type="InterPro" id="IPR023614">
    <property type="entry name" value="Porin_dom_sf"/>
</dbReference>
<sequence length="548" mass="57562">MMRKAFLLGTGFAALCATTISHPLNAATMDDVIARLDALERSNAKLAKENTQLRERVNHIGESKAAVTAVAPASPKGNPVLHAAVAPSPAPAPEHTVVSIGGAPLYSKAPGANPFIDNTTVTLYGHVDLSGDIFNAGVYDQGTKFGVSSNLTYFGVRARHNLDPYGYPGWAAIAQFESLVEVAAVPTERAAFGTRDSFLGMESPWGTIKAGKADTPYKKATAKFDPFSATLGDYNSIMGNTGGDLRAEFDWRAAHAIWYESPVWNGFQATVMLSPGQNTARDNSDFALGDFNCPATSSRGSGSGFPLTSAPEGCTDGSYGNLYSASLTYNQAGFTGVAAYEFHEGTNRTGDEAVTPLSNGGVLTVPAGAVGIANEWAAKVGAGYKFNDMIGSLQLYGIYEIMRREHTVAAFNERSRDGYFVSATQTVDKWDVSASWAHANASPGSPGTGVLNAYPTPGVTVSAPAGAADFALNSVDSSADQYALGVKYHFSPFVSWYLVGSYLRNGPGAHYCLGVSGHGYGVCGRDANNNVVAGNKAEAVTTGMTFDF</sequence>
<dbReference type="GO" id="GO:0015288">
    <property type="term" value="F:porin activity"/>
    <property type="evidence" value="ECO:0007669"/>
    <property type="project" value="UniProtKB-KW"/>
</dbReference>
<evidence type="ECO:0000256" key="7">
    <source>
        <dbReference type="ARBA" id="ARBA00023065"/>
    </source>
</evidence>
<keyword evidence="15" id="KW-1185">Reference proteome</keyword>
<comment type="caution">
    <text evidence="14">The sequence shown here is derived from an EMBL/GenBank/DDBJ whole genome shotgun (WGS) entry which is preliminary data.</text>
</comment>
<dbReference type="CDD" id="cd00342">
    <property type="entry name" value="gram_neg_porins"/>
    <property type="match status" value="1"/>
</dbReference>
<dbReference type="GO" id="GO:0006811">
    <property type="term" value="P:monoatomic ion transport"/>
    <property type="evidence" value="ECO:0007669"/>
    <property type="project" value="UniProtKB-KW"/>
</dbReference>
<keyword evidence="9" id="KW-0472">Membrane</keyword>
<comment type="subunit">
    <text evidence="2">Homotrimer.</text>
</comment>
<feature type="domain" description="Porin" evidence="13">
    <location>
        <begin position="120"/>
        <end position="505"/>
    </location>
</feature>
<evidence type="ECO:0000256" key="6">
    <source>
        <dbReference type="ARBA" id="ARBA00022729"/>
    </source>
</evidence>
<evidence type="ECO:0000256" key="3">
    <source>
        <dbReference type="ARBA" id="ARBA00022448"/>
    </source>
</evidence>
<protein>
    <submittedName>
        <fullName evidence="14">Porin</fullName>
    </submittedName>
</protein>
<dbReference type="AlphaFoldDB" id="A0A5S4WN84"/>
<accession>A0A5S4WN84</accession>
<evidence type="ECO:0000256" key="8">
    <source>
        <dbReference type="ARBA" id="ARBA00023114"/>
    </source>
</evidence>
<evidence type="ECO:0000256" key="9">
    <source>
        <dbReference type="ARBA" id="ARBA00023136"/>
    </source>
</evidence>
<keyword evidence="7" id="KW-0406">Ion transport</keyword>
<evidence type="ECO:0000313" key="14">
    <source>
        <dbReference type="EMBL" id="TYL81814.1"/>
    </source>
</evidence>
<dbReference type="RefSeq" id="WP_148753170.1">
    <property type="nucleotide sequence ID" value="NZ_VSSR01000037.1"/>
</dbReference>
<evidence type="ECO:0000256" key="11">
    <source>
        <dbReference type="SAM" id="Coils"/>
    </source>
</evidence>
<keyword evidence="11" id="KW-0175">Coiled coil</keyword>
<keyword evidence="5" id="KW-0812">Transmembrane</keyword>
<dbReference type="Pfam" id="PF13609">
    <property type="entry name" value="Porin_4"/>
    <property type="match status" value="1"/>
</dbReference>
<comment type="subcellular location">
    <subcellularLocation>
        <location evidence="1">Cell outer membrane</location>
        <topology evidence="1">Multi-pass membrane protein</topology>
    </subcellularLocation>
</comment>
<dbReference type="OrthoDB" id="8173690at2"/>
<evidence type="ECO:0000256" key="5">
    <source>
        <dbReference type="ARBA" id="ARBA00022692"/>
    </source>
</evidence>
<evidence type="ECO:0000256" key="10">
    <source>
        <dbReference type="ARBA" id="ARBA00023237"/>
    </source>
</evidence>
<dbReference type="GO" id="GO:0009279">
    <property type="term" value="C:cell outer membrane"/>
    <property type="evidence" value="ECO:0007669"/>
    <property type="project" value="UniProtKB-SubCell"/>
</dbReference>
<evidence type="ECO:0000256" key="12">
    <source>
        <dbReference type="SAM" id="SignalP"/>
    </source>
</evidence>
<name>A0A5S4WN84_9BRAD</name>
<gene>
    <name evidence="14" type="ORF">FXB38_22535</name>
</gene>
<dbReference type="GO" id="GO:0046930">
    <property type="term" value="C:pore complex"/>
    <property type="evidence" value="ECO:0007669"/>
    <property type="project" value="UniProtKB-KW"/>
</dbReference>
<evidence type="ECO:0000313" key="15">
    <source>
        <dbReference type="Proteomes" id="UP000324853"/>
    </source>
</evidence>
<feature type="signal peptide" evidence="12">
    <location>
        <begin position="1"/>
        <end position="26"/>
    </location>
</feature>
<dbReference type="InterPro" id="IPR033900">
    <property type="entry name" value="Gram_neg_porin_domain"/>
</dbReference>
<evidence type="ECO:0000256" key="4">
    <source>
        <dbReference type="ARBA" id="ARBA00022452"/>
    </source>
</evidence>
<feature type="chain" id="PRO_5024297800" evidence="12">
    <location>
        <begin position="27"/>
        <end position="548"/>
    </location>
</feature>
<evidence type="ECO:0000256" key="1">
    <source>
        <dbReference type="ARBA" id="ARBA00004571"/>
    </source>
</evidence>
<dbReference type="SUPFAM" id="SSF56935">
    <property type="entry name" value="Porins"/>
    <property type="match status" value="1"/>
</dbReference>
<evidence type="ECO:0000259" key="13">
    <source>
        <dbReference type="Pfam" id="PF13609"/>
    </source>
</evidence>
<dbReference type="InterPro" id="IPR050298">
    <property type="entry name" value="Gram-neg_bact_OMP"/>
</dbReference>
<dbReference type="PANTHER" id="PTHR34501:SF9">
    <property type="entry name" value="MAJOR OUTER MEMBRANE PROTEIN P.IA"/>
    <property type="match status" value="1"/>
</dbReference>
<dbReference type="Gene3D" id="2.40.160.10">
    <property type="entry name" value="Porin"/>
    <property type="match status" value="1"/>
</dbReference>
<organism evidence="14 15">
    <name type="scientific">Bradyrhizobium cytisi</name>
    <dbReference type="NCBI Taxonomy" id="515489"/>
    <lineage>
        <taxon>Bacteria</taxon>
        <taxon>Pseudomonadati</taxon>
        <taxon>Pseudomonadota</taxon>
        <taxon>Alphaproteobacteria</taxon>
        <taxon>Hyphomicrobiales</taxon>
        <taxon>Nitrobacteraceae</taxon>
        <taxon>Bradyrhizobium</taxon>
    </lineage>
</organism>
<keyword evidence="6 12" id="KW-0732">Signal</keyword>
<feature type="coiled-coil region" evidence="11">
    <location>
        <begin position="29"/>
        <end position="56"/>
    </location>
</feature>